<reference evidence="1 2" key="1">
    <citation type="submission" date="2024-06" db="EMBL/GenBank/DDBJ databases">
        <title>A chromosome-level genome assembly of beet webworm, Loxostege sticticalis.</title>
        <authorList>
            <person name="Zhang Y."/>
        </authorList>
    </citation>
    <scope>NUCLEOTIDE SEQUENCE [LARGE SCALE GENOMIC DNA]</scope>
    <source>
        <strain evidence="1">AQ028</strain>
        <tissue evidence="1">Male pupae</tissue>
    </source>
</reference>
<evidence type="ECO:0000313" key="1">
    <source>
        <dbReference type="EMBL" id="KAL0830036.1"/>
    </source>
</evidence>
<dbReference type="AlphaFoldDB" id="A0ABD0SXE6"/>
<dbReference type="Proteomes" id="UP001549921">
    <property type="component" value="Unassembled WGS sequence"/>
</dbReference>
<gene>
    <name evidence="1" type="ORF">ABMA28_003494</name>
</gene>
<sequence length="117" mass="13950">MSVCLMEDQPTWWRKWWRRMTGRRRRISNDKEPHLGGSGSPSVGEEALEWCAALSRAARLRLLRLTGQAYREAEDRPPERRQLTKREVEELQEVWREAIKNTEAKLNQYRHGELYTV</sequence>
<comment type="caution">
    <text evidence="1">The sequence shown here is derived from an EMBL/GenBank/DDBJ whole genome shotgun (WGS) entry which is preliminary data.</text>
</comment>
<organism evidence="1 2">
    <name type="scientific">Loxostege sticticalis</name>
    <name type="common">Beet webworm moth</name>
    <dbReference type="NCBI Taxonomy" id="481309"/>
    <lineage>
        <taxon>Eukaryota</taxon>
        <taxon>Metazoa</taxon>
        <taxon>Ecdysozoa</taxon>
        <taxon>Arthropoda</taxon>
        <taxon>Hexapoda</taxon>
        <taxon>Insecta</taxon>
        <taxon>Pterygota</taxon>
        <taxon>Neoptera</taxon>
        <taxon>Endopterygota</taxon>
        <taxon>Lepidoptera</taxon>
        <taxon>Glossata</taxon>
        <taxon>Ditrysia</taxon>
        <taxon>Pyraloidea</taxon>
        <taxon>Crambidae</taxon>
        <taxon>Pyraustinae</taxon>
        <taxon>Loxostege</taxon>
    </lineage>
</organism>
<proteinExistence type="predicted"/>
<accession>A0ABD0SXE6</accession>
<protein>
    <submittedName>
        <fullName evidence="1">Uncharacterized protein</fullName>
    </submittedName>
</protein>
<evidence type="ECO:0000313" key="2">
    <source>
        <dbReference type="Proteomes" id="UP001549921"/>
    </source>
</evidence>
<dbReference type="EMBL" id="JBEDNZ010000014">
    <property type="protein sequence ID" value="KAL0830036.1"/>
    <property type="molecule type" value="Genomic_DNA"/>
</dbReference>
<name>A0ABD0SXE6_LOXSC</name>